<dbReference type="KEGG" id="caj:CIG1485E_0853"/>
<evidence type="ECO:0000259" key="5">
    <source>
        <dbReference type="Pfam" id="PF00877"/>
    </source>
</evidence>
<keyword evidence="7" id="KW-1185">Reference proteome</keyword>
<dbReference type="GO" id="GO:0008234">
    <property type="term" value="F:cysteine-type peptidase activity"/>
    <property type="evidence" value="ECO:0007669"/>
    <property type="project" value="UniProtKB-KW"/>
</dbReference>
<organism evidence="6 7">
    <name type="scientific">Campylobacter iguaniorum</name>
    <dbReference type="NCBI Taxonomy" id="1244531"/>
    <lineage>
        <taxon>Bacteria</taxon>
        <taxon>Pseudomonadati</taxon>
        <taxon>Campylobacterota</taxon>
        <taxon>Epsilonproteobacteria</taxon>
        <taxon>Campylobacterales</taxon>
        <taxon>Campylobacteraceae</taxon>
        <taxon>Campylobacter</taxon>
    </lineage>
</organism>
<dbReference type="AlphaFoldDB" id="A0A076F9M5"/>
<evidence type="ECO:0000256" key="4">
    <source>
        <dbReference type="ARBA" id="ARBA00022807"/>
    </source>
</evidence>
<dbReference type="GO" id="GO:0006508">
    <property type="term" value="P:proteolysis"/>
    <property type="evidence" value="ECO:0007669"/>
    <property type="project" value="UniProtKB-KW"/>
</dbReference>
<dbReference type="PROSITE" id="PS51257">
    <property type="entry name" value="PROKAR_LIPOPROTEIN"/>
    <property type="match status" value="1"/>
</dbReference>
<sequence length="229" mass="26048">MNIKTICIGAIGVLFLSACSTKSDISTTQINSYKFNSNQDYSSSITRQFKQNDDKESNISYEKDINLSKYLNKKVGRDCSGLVTLINNENNELYFSSKELDNFYDKHGRKSQALFNMYKAENKIAFDEPKLGDLVFFNNTTKGTRKLKENRITHVGIVDKIEPNGTVTFLHNVNGKNIRSVMNLKYKNTHKLNGKKINAYITRCNNTSCLVSNKFAGFGKIDKSLNIKY</sequence>
<dbReference type="RefSeq" id="WP_038454086.1">
    <property type="nucleotide sequence ID" value="NZ_CP009043.1"/>
</dbReference>
<keyword evidence="3" id="KW-0378">Hydrolase</keyword>
<dbReference type="HOGENOM" id="CLU_099058_0_0_7"/>
<evidence type="ECO:0000256" key="3">
    <source>
        <dbReference type="ARBA" id="ARBA00022801"/>
    </source>
</evidence>
<comment type="similarity">
    <text evidence="1">Belongs to the peptidase C40 family.</text>
</comment>
<gene>
    <name evidence="6" type="ORF">CIG1485E_0853</name>
</gene>
<dbReference type="PATRIC" id="fig|1244531.5.peg.847"/>
<dbReference type="Proteomes" id="UP000028486">
    <property type="component" value="Chromosome"/>
</dbReference>
<evidence type="ECO:0000313" key="7">
    <source>
        <dbReference type="Proteomes" id="UP000028486"/>
    </source>
</evidence>
<protein>
    <recommendedName>
        <fullName evidence="5">NlpC/P60 domain-containing protein</fullName>
    </recommendedName>
</protein>
<dbReference type="Gene3D" id="3.90.1720.10">
    <property type="entry name" value="endopeptidase domain like (from Nostoc punctiforme)"/>
    <property type="match status" value="1"/>
</dbReference>
<evidence type="ECO:0000313" key="6">
    <source>
        <dbReference type="EMBL" id="AII14691.1"/>
    </source>
</evidence>
<dbReference type="eggNOG" id="COG0791">
    <property type="taxonomic scope" value="Bacteria"/>
</dbReference>
<dbReference type="Pfam" id="PF00877">
    <property type="entry name" value="NLPC_P60"/>
    <property type="match status" value="1"/>
</dbReference>
<dbReference type="SUPFAM" id="SSF54001">
    <property type="entry name" value="Cysteine proteinases"/>
    <property type="match status" value="1"/>
</dbReference>
<dbReference type="InterPro" id="IPR000064">
    <property type="entry name" value="NLP_P60_dom"/>
</dbReference>
<dbReference type="STRING" id="1244531.CIG2463D_0852"/>
<keyword evidence="4" id="KW-0788">Thiol protease</keyword>
<feature type="domain" description="NlpC/P60" evidence="5">
    <location>
        <begin position="74"/>
        <end position="182"/>
    </location>
</feature>
<keyword evidence="2" id="KW-0645">Protease</keyword>
<dbReference type="InterPro" id="IPR038765">
    <property type="entry name" value="Papain-like_cys_pep_sf"/>
</dbReference>
<reference evidence="7" key="1">
    <citation type="journal article" date="2014" name="Genome Announc.">
        <title>Complete Genome Sequence of Campylobacter iguaniorum Strain 1485ET, Isolated from a Bearded Dragon (Pogona vitticeps).</title>
        <authorList>
            <person name="Gilbert M.J."/>
            <person name="Miller W.G."/>
            <person name="Yee E."/>
            <person name="Kik M."/>
            <person name="Wagenaar J.A."/>
            <person name="Duim B."/>
        </authorList>
    </citation>
    <scope>NUCLEOTIDE SEQUENCE [LARGE SCALE GENOMIC DNA]</scope>
    <source>
        <strain evidence="7">1485E</strain>
    </source>
</reference>
<proteinExistence type="inferred from homology"/>
<accession>A0A076F9M5</accession>
<name>A0A076F9M5_9BACT</name>
<dbReference type="EMBL" id="CP009043">
    <property type="protein sequence ID" value="AII14691.1"/>
    <property type="molecule type" value="Genomic_DNA"/>
</dbReference>
<evidence type="ECO:0000256" key="1">
    <source>
        <dbReference type="ARBA" id="ARBA00007074"/>
    </source>
</evidence>
<dbReference type="OrthoDB" id="5338761at2"/>
<evidence type="ECO:0000256" key="2">
    <source>
        <dbReference type="ARBA" id="ARBA00022670"/>
    </source>
</evidence>